<dbReference type="InterPro" id="IPR003726">
    <property type="entry name" value="HCY_dom"/>
</dbReference>
<feature type="binding site" evidence="19">
    <location>
        <position position="265"/>
    </location>
    <ligand>
        <name>Zn(2+)</name>
        <dbReference type="ChEBI" id="CHEBI:29105"/>
    </ligand>
</feature>
<dbReference type="GO" id="GO:0005829">
    <property type="term" value="C:cytosol"/>
    <property type="evidence" value="ECO:0007669"/>
    <property type="project" value="TreeGrafter"/>
</dbReference>
<feature type="domain" description="Hcy-binding" evidence="20">
    <location>
        <begin position="1"/>
        <end position="279"/>
    </location>
</feature>
<comment type="cofactor">
    <cofactor evidence="2 19">
        <name>Zn(2+)</name>
        <dbReference type="ChEBI" id="CHEBI:29105"/>
    </cofactor>
</comment>
<feature type="binding site" evidence="19">
    <location>
        <position position="264"/>
    </location>
    <ligand>
        <name>Zn(2+)</name>
        <dbReference type="ChEBI" id="CHEBI:29105"/>
    </ligand>
</feature>
<dbReference type="NCBIfam" id="NF005719">
    <property type="entry name" value="PRK07535.1"/>
    <property type="match status" value="1"/>
</dbReference>
<keyword evidence="12" id="KW-0949">S-adenosyl-L-methionine</keyword>
<evidence type="ECO:0000259" key="20">
    <source>
        <dbReference type="PROSITE" id="PS50970"/>
    </source>
</evidence>
<evidence type="ECO:0000259" key="21">
    <source>
        <dbReference type="PROSITE" id="PS50972"/>
    </source>
</evidence>
<keyword evidence="8 19" id="KW-0489">Methyltransferase</keyword>
<evidence type="ECO:0000256" key="19">
    <source>
        <dbReference type="PROSITE-ProRule" id="PRU00333"/>
    </source>
</evidence>
<keyword evidence="11 19" id="KW-0808">Transferase</keyword>
<dbReference type="SUPFAM" id="SSF82282">
    <property type="entry name" value="Homocysteine S-methyltransferase"/>
    <property type="match status" value="1"/>
</dbReference>
<dbReference type="InterPro" id="IPR000489">
    <property type="entry name" value="Pterin-binding_dom"/>
</dbReference>
<evidence type="ECO:0000256" key="18">
    <source>
        <dbReference type="ARBA" id="ARBA00031040"/>
    </source>
</evidence>
<dbReference type="PANTHER" id="PTHR45833:SF1">
    <property type="entry name" value="METHIONINE SYNTHASE"/>
    <property type="match status" value="1"/>
</dbReference>
<dbReference type="PROSITE" id="PS50972">
    <property type="entry name" value="PTERIN_BINDING"/>
    <property type="match status" value="1"/>
</dbReference>
<dbReference type="Gene3D" id="3.20.20.330">
    <property type="entry name" value="Homocysteine-binding-like domain"/>
    <property type="match status" value="1"/>
</dbReference>
<reference evidence="24 25" key="1">
    <citation type="submission" date="2018-06" db="EMBL/GenBank/DDBJ databases">
        <title>Noncontiguous genome sequence of Ruminococcaceae bacterium ASD2818.</title>
        <authorList>
            <person name="Chaplin A.V."/>
            <person name="Sokolova S.R."/>
            <person name="Kochetkova T.O."/>
            <person name="Goltsov A.Y."/>
            <person name="Trofimov D.Y."/>
            <person name="Efimov B.A."/>
        </authorList>
    </citation>
    <scope>NUCLEOTIDE SEQUENCE [LARGE SCALE GENOMIC DNA]</scope>
    <source>
        <strain evidence="24 25">ASD2818</strain>
    </source>
</reference>
<dbReference type="InterPro" id="IPR011005">
    <property type="entry name" value="Dihydropteroate_synth-like_sf"/>
</dbReference>
<keyword evidence="13 19" id="KW-0479">Metal-binding</keyword>
<feature type="binding site" evidence="19">
    <location>
        <position position="201"/>
    </location>
    <ligand>
        <name>Zn(2+)</name>
        <dbReference type="ChEBI" id="CHEBI:29105"/>
    </ligand>
</feature>
<evidence type="ECO:0000256" key="3">
    <source>
        <dbReference type="ARBA" id="ARBA00001956"/>
    </source>
</evidence>
<dbReference type="GO" id="GO:0046653">
    <property type="term" value="P:tetrahydrofolate metabolic process"/>
    <property type="evidence" value="ECO:0007669"/>
    <property type="project" value="TreeGrafter"/>
</dbReference>
<dbReference type="Gene3D" id="1.10.1240.10">
    <property type="entry name" value="Methionine synthase domain"/>
    <property type="match status" value="1"/>
</dbReference>
<dbReference type="InterPro" id="IPR003759">
    <property type="entry name" value="Cbl-bd_cap"/>
</dbReference>
<evidence type="ECO:0000256" key="9">
    <source>
        <dbReference type="ARBA" id="ARBA00022605"/>
    </source>
</evidence>
<dbReference type="PROSITE" id="PS51337">
    <property type="entry name" value="B12_BINDING_NTER"/>
    <property type="match status" value="1"/>
</dbReference>
<evidence type="ECO:0000256" key="16">
    <source>
        <dbReference type="ARBA" id="ARBA00023285"/>
    </source>
</evidence>
<dbReference type="Pfam" id="PF00809">
    <property type="entry name" value="Pterin_bind"/>
    <property type="match status" value="1"/>
</dbReference>
<evidence type="ECO:0000313" key="24">
    <source>
        <dbReference type="EMBL" id="RAQ30297.1"/>
    </source>
</evidence>
<comment type="cofactor">
    <cofactor evidence="3">
        <name>methylcob(III)alamin</name>
        <dbReference type="ChEBI" id="CHEBI:28115"/>
    </cofactor>
</comment>
<evidence type="ECO:0000256" key="6">
    <source>
        <dbReference type="ARBA" id="ARBA00012032"/>
    </source>
</evidence>
<protein>
    <recommendedName>
        <fullName evidence="7">Methionine synthase</fullName>
        <ecNumber evidence="6">2.1.1.13</ecNumber>
    </recommendedName>
    <alternativeName>
        <fullName evidence="18">5-methyltetrahydrofolate--homocysteine methyltransferase</fullName>
    </alternativeName>
</protein>
<dbReference type="GO" id="GO:0008705">
    <property type="term" value="F:methionine synthase activity"/>
    <property type="evidence" value="ECO:0007669"/>
    <property type="project" value="UniProtKB-EC"/>
</dbReference>
<comment type="pathway">
    <text evidence="4">Amino-acid biosynthesis; L-methionine biosynthesis via de novo pathway; L-methionine from L-homocysteine (MetH route): step 1/1.</text>
</comment>
<comment type="function">
    <text evidence="17">Catalyzes the transfer of a methyl group from methyl-cobalamin to homocysteine, yielding enzyme-bound cob(I)alamin and methionine. Subsequently, remethylates the cofactor using methyltetrahydrofolate.</text>
</comment>
<evidence type="ECO:0000256" key="2">
    <source>
        <dbReference type="ARBA" id="ARBA00001947"/>
    </source>
</evidence>
<dbReference type="Gene3D" id="3.20.20.20">
    <property type="entry name" value="Dihydropteroate synthase-like"/>
    <property type="match status" value="1"/>
</dbReference>
<evidence type="ECO:0000256" key="10">
    <source>
        <dbReference type="ARBA" id="ARBA00022628"/>
    </source>
</evidence>
<dbReference type="GO" id="GO:0050667">
    <property type="term" value="P:homocysteine metabolic process"/>
    <property type="evidence" value="ECO:0007669"/>
    <property type="project" value="TreeGrafter"/>
</dbReference>
<dbReference type="RefSeq" id="WP_112331494.1">
    <property type="nucleotide sequence ID" value="NZ_QLYR01000001.1"/>
</dbReference>
<evidence type="ECO:0000256" key="11">
    <source>
        <dbReference type="ARBA" id="ARBA00022679"/>
    </source>
</evidence>
<dbReference type="GO" id="GO:0046872">
    <property type="term" value="F:metal ion binding"/>
    <property type="evidence" value="ECO:0007669"/>
    <property type="project" value="UniProtKB-KW"/>
</dbReference>
<keyword evidence="9" id="KW-0028">Amino-acid biosynthesis</keyword>
<dbReference type="PIRSF" id="PIRSF037472">
    <property type="entry name" value="DHPS_mtfrase"/>
    <property type="match status" value="1"/>
</dbReference>
<keyword evidence="16" id="KW-0170">Cobalt</keyword>
<dbReference type="PROSITE" id="PS50970">
    <property type="entry name" value="HCY"/>
    <property type="match status" value="1"/>
</dbReference>
<keyword evidence="14 19" id="KW-0862">Zinc</keyword>
<sequence length="786" mass="84426">MLNLLNKIILLDGAMGTMLQASGAELGKVPEALNLTQPELIQSIHRQYVEAGADIIYSNTFGANRRKLQHCSHSVEALITAGVQNARAAAKGSETMVALSCGPIGALLEPNGSLKMEEAYDIFREMMTIGERAGADLIVCETITDLLEMKAAVLAAKENTRLPVFCTMSFEANGHTFTGTGLASMALTLEGLGADALGINCSLGPDEILPLVQELVQWTSLPIIVKPNAGLPNLNSNAYDISAEDFCTRMEGFLELGATIIGGCCGTTPAYIRLLAESYKGRAPVLRHSRRQAALCSATKAVVVDGVRVVGERINPTGKKLFKEALRNRNIDYILTQAIEQVNAGAEILDVNVGLPGIDEVDMMSETVRELQGVVDAPLQLDSSSPAVLERGLRLYSGKALVNSVNGERSVLDKILPLVKKYGAAVIGLTLDEKGIPNQAEERFKIAERIVEAARQYGIPQEDLYIDCLTLTASVQQAEVRETLRAVQMVKERLGVKTVLGVSNISFGLPEREIINTAFLTLALAHGLDLPIINPNNRAMMNAVDAFNVLYNRDTGAGRYLERHAANPEKSPSAAPNATGYPSLEQAVRDGLKDYARTATQELLKTQDPMHIVNDLLIPALDQVGNDFETGKLFLPQLIQAATAAQAGFDEIKKNLAGNRQGQAISKGKIILATVKGDIHDIGKNIVKVILENYGYDIIDLGRDVPPETVVLEVNRSGAKLVGLSALMTTTVANMALTIQALRRETNCTIMVGGAVLTESYAKEIGADYYAKDAKASADIAKIVLG</sequence>
<evidence type="ECO:0000259" key="23">
    <source>
        <dbReference type="PROSITE" id="PS51337"/>
    </source>
</evidence>
<evidence type="ECO:0000313" key="25">
    <source>
        <dbReference type="Proteomes" id="UP000249377"/>
    </source>
</evidence>
<accession>A0A328UEJ3</accession>
<dbReference type="PROSITE" id="PS51332">
    <property type="entry name" value="B12_BINDING"/>
    <property type="match status" value="1"/>
</dbReference>
<dbReference type="SUPFAM" id="SSF52242">
    <property type="entry name" value="Cobalamin (vitamin B12)-binding domain"/>
    <property type="match status" value="1"/>
</dbReference>
<dbReference type="SMART" id="SM01018">
    <property type="entry name" value="B12-binding_2"/>
    <property type="match status" value="1"/>
</dbReference>
<comment type="caution">
    <text evidence="24">The sequence shown here is derived from an EMBL/GenBank/DDBJ whole genome shotgun (WGS) entry which is preliminary data.</text>
</comment>
<name>A0A328UEJ3_9FIRM</name>
<keyword evidence="25" id="KW-1185">Reference proteome</keyword>
<dbReference type="GO" id="GO:0031419">
    <property type="term" value="F:cobalamin binding"/>
    <property type="evidence" value="ECO:0007669"/>
    <property type="project" value="UniProtKB-KW"/>
</dbReference>
<evidence type="ECO:0000259" key="22">
    <source>
        <dbReference type="PROSITE" id="PS51332"/>
    </source>
</evidence>
<evidence type="ECO:0000256" key="15">
    <source>
        <dbReference type="ARBA" id="ARBA00023167"/>
    </source>
</evidence>
<feature type="domain" description="B12-binding N-terminal" evidence="23">
    <location>
        <begin position="571"/>
        <end position="664"/>
    </location>
</feature>
<gene>
    <name evidence="24" type="ORF">DPQ25_01985</name>
</gene>
<evidence type="ECO:0000256" key="12">
    <source>
        <dbReference type="ARBA" id="ARBA00022691"/>
    </source>
</evidence>
<evidence type="ECO:0000256" key="8">
    <source>
        <dbReference type="ARBA" id="ARBA00022603"/>
    </source>
</evidence>
<evidence type="ECO:0000256" key="7">
    <source>
        <dbReference type="ARBA" id="ARBA00013998"/>
    </source>
</evidence>
<dbReference type="InterPro" id="IPR017215">
    <property type="entry name" value="MetH_bac"/>
</dbReference>
<dbReference type="Gene3D" id="3.40.50.280">
    <property type="entry name" value="Cobalamin-binding domain"/>
    <property type="match status" value="1"/>
</dbReference>
<dbReference type="Pfam" id="PF02310">
    <property type="entry name" value="B12-binding"/>
    <property type="match status" value="1"/>
</dbReference>
<keyword evidence="15" id="KW-0486">Methionine biosynthesis</keyword>
<evidence type="ECO:0000256" key="13">
    <source>
        <dbReference type="ARBA" id="ARBA00022723"/>
    </source>
</evidence>
<comment type="catalytic activity">
    <reaction evidence="1">
        <text>(6S)-5-methyl-5,6,7,8-tetrahydrofolate + L-homocysteine = (6S)-5,6,7,8-tetrahydrofolate + L-methionine</text>
        <dbReference type="Rhea" id="RHEA:11172"/>
        <dbReference type="ChEBI" id="CHEBI:18608"/>
        <dbReference type="ChEBI" id="CHEBI:57453"/>
        <dbReference type="ChEBI" id="CHEBI:57844"/>
        <dbReference type="ChEBI" id="CHEBI:58199"/>
        <dbReference type="EC" id="2.1.1.13"/>
    </reaction>
</comment>
<dbReference type="InterPro" id="IPR036724">
    <property type="entry name" value="Cobalamin-bd_sf"/>
</dbReference>
<dbReference type="SUPFAM" id="SSF47644">
    <property type="entry name" value="Methionine synthase domain"/>
    <property type="match status" value="1"/>
</dbReference>
<organism evidence="24 25">
    <name type="scientific">Hydrogeniiclostridium mannosilyticum</name>
    <dbReference type="NCBI Taxonomy" id="2764322"/>
    <lineage>
        <taxon>Bacteria</taxon>
        <taxon>Bacillati</taxon>
        <taxon>Bacillota</taxon>
        <taxon>Clostridia</taxon>
        <taxon>Eubacteriales</taxon>
        <taxon>Acutalibacteraceae</taxon>
        <taxon>Hydrogeniiclostridium</taxon>
    </lineage>
</organism>
<dbReference type="PANTHER" id="PTHR45833">
    <property type="entry name" value="METHIONINE SYNTHASE"/>
    <property type="match status" value="1"/>
</dbReference>
<evidence type="ECO:0000256" key="4">
    <source>
        <dbReference type="ARBA" id="ARBA00005178"/>
    </source>
</evidence>
<dbReference type="UniPathway" id="UPA00051">
    <property type="reaction ID" value="UER00081"/>
</dbReference>
<feature type="domain" description="Pterin-binding" evidence="21">
    <location>
        <begin position="307"/>
        <end position="551"/>
    </location>
</feature>
<dbReference type="InterPro" id="IPR036589">
    <property type="entry name" value="HCY_dom_sf"/>
</dbReference>
<feature type="domain" description="B12-binding" evidence="22">
    <location>
        <begin position="667"/>
        <end position="786"/>
    </location>
</feature>
<evidence type="ECO:0000256" key="5">
    <source>
        <dbReference type="ARBA" id="ARBA00010398"/>
    </source>
</evidence>
<dbReference type="InterPro" id="IPR050554">
    <property type="entry name" value="Met_Synthase/Corrinoid"/>
</dbReference>
<evidence type="ECO:0000256" key="1">
    <source>
        <dbReference type="ARBA" id="ARBA00001700"/>
    </source>
</evidence>
<dbReference type="EMBL" id="QLYR01000001">
    <property type="protein sequence ID" value="RAQ30297.1"/>
    <property type="molecule type" value="Genomic_DNA"/>
</dbReference>
<dbReference type="SUPFAM" id="SSF51717">
    <property type="entry name" value="Dihydropteroate synthetase-like"/>
    <property type="match status" value="1"/>
</dbReference>
<dbReference type="Pfam" id="PF02607">
    <property type="entry name" value="B12-binding_2"/>
    <property type="match status" value="1"/>
</dbReference>
<dbReference type="AlphaFoldDB" id="A0A328UEJ3"/>
<evidence type="ECO:0000256" key="17">
    <source>
        <dbReference type="ARBA" id="ARBA00025552"/>
    </source>
</evidence>
<proteinExistence type="inferred from homology"/>
<dbReference type="GO" id="GO:0032259">
    <property type="term" value="P:methylation"/>
    <property type="evidence" value="ECO:0007669"/>
    <property type="project" value="UniProtKB-KW"/>
</dbReference>
<dbReference type="EC" id="2.1.1.13" evidence="6"/>
<dbReference type="Pfam" id="PF02574">
    <property type="entry name" value="S-methyl_trans"/>
    <property type="match status" value="1"/>
</dbReference>
<comment type="similarity">
    <text evidence="5">Belongs to the vitamin-B12 dependent methionine synthase family.</text>
</comment>
<dbReference type="InterPro" id="IPR006158">
    <property type="entry name" value="Cobalamin-bd"/>
</dbReference>
<dbReference type="InterPro" id="IPR036594">
    <property type="entry name" value="Meth_synthase_dom"/>
</dbReference>
<dbReference type="Proteomes" id="UP000249377">
    <property type="component" value="Unassembled WGS sequence"/>
</dbReference>
<evidence type="ECO:0000256" key="14">
    <source>
        <dbReference type="ARBA" id="ARBA00022833"/>
    </source>
</evidence>
<keyword evidence="10" id="KW-0846">Cobalamin</keyword>